<feature type="chain" id="PRO_5035774588" description="Transmembrane protein" evidence="1">
    <location>
        <begin position="17"/>
        <end position="157"/>
    </location>
</feature>
<dbReference type="Proteomes" id="UP000689195">
    <property type="component" value="Unassembled WGS sequence"/>
</dbReference>
<keyword evidence="1" id="KW-0732">Signal</keyword>
<evidence type="ECO:0008006" key="4">
    <source>
        <dbReference type="Google" id="ProtNLM"/>
    </source>
</evidence>
<evidence type="ECO:0000256" key="1">
    <source>
        <dbReference type="SAM" id="SignalP"/>
    </source>
</evidence>
<proteinExistence type="predicted"/>
<gene>
    <name evidence="2" type="ORF">PPENT_87.1.T0840138</name>
</gene>
<organism evidence="2 3">
    <name type="scientific">Paramecium pentaurelia</name>
    <dbReference type="NCBI Taxonomy" id="43138"/>
    <lineage>
        <taxon>Eukaryota</taxon>
        <taxon>Sar</taxon>
        <taxon>Alveolata</taxon>
        <taxon>Ciliophora</taxon>
        <taxon>Intramacronucleata</taxon>
        <taxon>Oligohymenophorea</taxon>
        <taxon>Peniculida</taxon>
        <taxon>Parameciidae</taxon>
        <taxon>Paramecium</taxon>
    </lineage>
</organism>
<dbReference type="EMBL" id="CAJJDO010000084">
    <property type="protein sequence ID" value="CAD8185051.1"/>
    <property type="molecule type" value="Genomic_DNA"/>
</dbReference>
<sequence>MKSQIILNLLIISVLATHYKVFDQILIKKDHLQSQKVELIKSIKMPFYLQTISSEQKELSRFQKSIRQLLKAKNSIIYLSQYILIILYFRYKNCFEDKQFLENFQKLINIFKTISNFQELIQLFLKDQLKQQIMIGTIGKIFNKLKEIQLSYYIYPN</sequence>
<keyword evidence="3" id="KW-1185">Reference proteome</keyword>
<name>A0A8S1W6N7_9CILI</name>
<feature type="signal peptide" evidence="1">
    <location>
        <begin position="1"/>
        <end position="16"/>
    </location>
</feature>
<evidence type="ECO:0000313" key="2">
    <source>
        <dbReference type="EMBL" id="CAD8185051.1"/>
    </source>
</evidence>
<comment type="caution">
    <text evidence="2">The sequence shown here is derived from an EMBL/GenBank/DDBJ whole genome shotgun (WGS) entry which is preliminary data.</text>
</comment>
<protein>
    <recommendedName>
        <fullName evidence="4">Transmembrane protein</fullName>
    </recommendedName>
</protein>
<evidence type="ECO:0000313" key="3">
    <source>
        <dbReference type="Proteomes" id="UP000689195"/>
    </source>
</evidence>
<accession>A0A8S1W6N7</accession>
<dbReference type="AlphaFoldDB" id="A0A8S1W6N7"/>
<reference evidence="2" key="1">
    <citation type="submission" date="2021-01" db="EMBL/GenBank/DDBJ databases">
        <authorList>
            <consortium name="Genoscope - CEA"/>
            <person name="William W."/>
        </authorList>
    </citation>
    <scope>NUCLEOTIDE SEQUENCE</scope>
</reference>